<name>A0ABW7BQ99_9ACTN</name>
<dbReference type="PANTHER" id="PTHR32196">
    <property type="entry name" value="ABC TRANSPORTER PERMEASE PROTEIN YPHD-RELATED-RELATED"/>
    <property type="match status" value="1"/>
</dbReference>
<accession>A0ABW7BQ99</accession>
<evidence type="ECO:0000256" key="7">
    <source>
        <dbReference type="SAM" id="Phobius"/>
    </source>
</evidence>
<dbReference type="Pfam" id="PF02653">
    <property type="entry name" value="BPD_transp_2"/>
    <property type="match status" value="1"/>
</dbReference>
<feature type="region of interest" description="Disordered" evidence="6">
    <location>
        <begin position="1"/>
        <end position="41"/>
    </location>
</feature>
<keyword evidence="4 7" id="KW-1133">Transmembrane helix</keyword>
<proteinExistence type="predicted"/>
<keyword evidence="5 7" id="KW-0472">Membrane</keyword>
<sequence length="355" mass="35491">MTAQATAEPVRGEGEHGDGGPGGKSRGAGAGPGPGLPGTRGRGLLGRRGTAAWLQEYGVYAAVAALLLFNALFTDHFLTTDNLRTQLIQVAPIVIVALGMALVIGTEGVDLSVGSAMSLAAALLPLYLGYGLIPALLVALLSGALVGAVNGTLVSVVGLQPIVATLALFVGGRGLALVMADGQLKQIVNPDLLALGTGSLLGIPLVVLVAGVLALAVAFVVHRTTFGRQVVAIGGNRAAAALAGLPVKRVLTGVYILCGVLAALAGVLATARLTASDPSSLGTLMELSAITAVVVGGTPLSGGSIRVLGTVAGALLMQLLRATLVKHDLPDSTAQIAQAAIIIAAVYVARERRSR</sequence>
<evidence type="ECO:0000313" key="9">
    <source>
        <dbReference type="Proteomes" id="UP001604282"/>
    </source>
</evidence>
<comment type="caution">
    <text evidence="8">The sequence shown here is derived from an EMBL/GenBank/DDBJ whole genome shotgun (WGS) entry which is preliminary data.</text>
</comment>
<keyword evidence="3 7" id="KW-0812">Transmembrane</keyword>
<keyword evidence="9" id="KW-1185">Reference proteome</keyword>
<feature type="transmembrane region" description="Helical" evidence="7">
    <location>
        <begin position="192"/>
        <end position="221"/>
    </location>
</feature>
<dbReference type="CDD" id="cd06579">
    <property type="entry name" value="TM_PBP1_transp_AraH_like"/>
    <property type="match status" value="1"/>
</dbReference>
<feature type="transmembrane region" description="Helical" evidence="7">
    <location>
        <begin position="57"/>
        <end position="75"/>
    </location>
</feature>
<evidence type="ECO:0000256" key="4">
    <source>
        <dbReference type="ARBA" id="ARBA00022989"/>
    </source>
</evidence>
<reference evidence="8 9" key="1">
    <citation type="submission" date="2024-10" db="EMBL/GenBank/DDBJ databases">
        <title>The Natural Products Discovery Center: Release of the First 8490 Sequenced Strains for Exploring Actinobacteria Biosynthetic Diversity.</title>
        <authorList>
            <person name="Kalkreuter E."/>
            <person name="Kautsar S.A."/>
            <person name="Yang D."/>
            <person name="Bader C.D."/>
            <person name="Teijaro C.N."/>
            <person name="Fluegel L."/>
            <person name="Davis C.M."/>
            <person name="Simpson J.R."/>
            <person name="Lauterbach L."/>
            <person name="Steele A.D."/>
            <person name="Gui C."/>
            <person name="Meng S."/>
            <person name="Li G."/>
            <person name="Viehrig K."/>
            <person name="Ye F."/>
            <person name="Su P."/>
            <person name="Kiefer A.F."/>
            <person name="Nichols A."/>
            <person name="Cepeda A.J."/>
            <person name="Yan W."/>
            <person name="Fan B."/>
            <person name="Jiang Y."/>
            <person name="Adhikari A."/>
            <person name="Zheng C.-J."/>
            <person name="Schuster L."/>
            <person name="Cowan T.M."/>
            <person name="Smanski M.J."/>
            <person name="Chevrette M.G."/>
            <person name="De Carvalho L.P.S."/>
            <person name="Shen B."/>
        </authorList>
    </citation>
    <scope>NUCLEOTIDE SEQUENCE [LARGE SCALE GENOMIC DNA]</scope>
    <source>
        <strain evidence="8 9">NPDC048229</strain>
    </source>
</reference>
<gene>
    <name evidence="8" type="ORF">ACGFYS_11575</name>
</gene>
<dbReference type="InterPro" id="IPR001851">
    <property type="entry name" value="ABC_transp_permease"/>
</dbReference>
<feature type="compositionally biased region" description="Gly residues" evidence="6">
    <location>
        <begin position="19"/>
        <end position="41"/>
    </location>
</feature>
<comment type="subcellular location">
    <subcellularLocation>
        <location evidence="1">Cell membrane</location>
        <topology evidence="1">Multi-pass membrane protein</topology>
    </subcellularLocation>
</comment>
<feature type="transmembrane region" description="Helical" evidence="7">
    <location>
        <begin position="135"/>
        <end position="156"/>
    </location>
</feature>
<evidence type="ECO:0000256" key="2">
    <source>
        <dbReference type="ARBA" id="ARBA00022475"/>
    </source>
</evidence>
<evidence type="ECO:0000256" key="6">
    <source>
        <dbReference type="SAM" id="MobiDB-lite"/>
    </source>
</evidence>
<feature type="transmembrane region" description="Helical" evidence="7">
    <location>
        <begin position="287"/>
        <end position="320"/>
    </location>
</feature>
<feature type="transmembrane region" description="Helical" evidence="7">
    <location>
        <begin position="162"/>
        <end position="180"/>
    </location>
</feature>
<feature type="transmembrane region" description="Helical" evidence="7">
    <location>
        <begin position="87"/>
        <end position="105"/>
    </location>
</feature>
<evidence type="ECO:0000313" key="8">
    <source>
        <dbReference type="EMBL" id="MFG3189576.1"/>
    </source>
</evidence>
<organism evidence="8 9">
    <name type="scientific">Streptomyces omiyaensis</name>
    <dbReference type="NCBI Taxonomy" id="68247"/>
    <lineage>
        <taxon>Bacteria</taxon>
        <taxon>Bacillati</taxon>
        <taxon>Actinomycetota</taxon>
        <taxon>Actinomycetes</taxon>
        <taxon>Kitasatosporales</taxon>
        <taxon>Streptomycetaceae</taxon>
        <taxon>Streptomyces</taxon>
    </lineage>
</organism>
<evidence type="ECO:0000256" key="1">
    <source>
        <dbReference type="ARBA" id="ARBA00004651"/>
    </source>
</evidence>
<evidence type="ECO:0000256" key="5">
    <source>
        <dbReference type="ARBA" id="ARBA00023136"/>
    </source>
</evidence>
<evidence type="ECO:0000256" key="3">
    <source>
        <dbReference type="ARBA" id="ARBA00022692"/>
    </source>
</evidence>
<dbReference type="RefSeq" id="WP_229883393.1">
    <property type="nucleotide sequence ID" value="NZ_BMVV01000005.1"/>
</dbReference>
<dbReference type="EMBL" id="JBICZW010000006">
    <property type="protein sequence ID" value="MFG3189576.1"/>
    <property type="molecule type" value="Genomic_DNA"/>
</dbReference>
<feature type="transmembrane region" description="Helical" evidence="7">
    <location>
        <begin position="254"/>
        <end position="275"/>
    </location>
</feature>
<protein>
    <submittedName>
        <fullName evidence="8">ABC transporter permease</fullName>
    </submittedName>
</protein>
<keyword evidence="2" id="KW-1003">Cell membrane</keyword>
<dbReference type="Proteomes" id="UP001604282">
    <property type="component" value="Unassembled WGS sequence"/>
</dbReference>
<dbReference type="PANTHER" id="PTHR32196:SF72">
    <property type="entry name" value="RIBOSE IMPORT PERMEASE PROTEIN RBSC"/>
    <property type="match status" value="1"/>
</dbReference>